<dbReference type="PANTHER" id="PTHR43792">
    <property type="entry name" value="GNAT FAMILY, PUTATIVE (AFU_ORTHOLOGUE AFUA_3G00765)-RELATED-RELATED"/>
    <property type="match status" value="1"/>
</dbReference>
<dbReference type="RefSeq" id="WP_184793239.1">
    <property type="nucleotide sequence ID" value="NZ_JACHMY010000001.1"/>
</dbReference>
<proteinExistence type="predicted"/>
<dbReference type="PROSITE" id="PS51186">
    <property type="entry name" value="GNAT"/>
    <property type="match status" value="1"/>
</dbReference>
<dbReference type="Proteomes" id="UP000549971">
    <property type="component" value="Unassembled WGS sequence"/>
</dbReference>
<dbReference type="EMBL" id="JACHMY010000001">
    <property type="protein sequence ID" value="MBB5833336.1"/>
    <property type="molecule type" value="Genomic_DNA"/>
</dbReference>
<evidence type="ECO:0000313" key="2">
    <source>
        <dbReference type="EMBL" id="MBB5833336.1"/>
    </source>
</evidence>
<dbReference type="CDD" id="cd04301">
    <property type="entry name" value="NAT_SF"/>
    <property type="match status" value="1"/>
</dbReference>
<dbReference type="Pfam" id="PF13302">
    <property type="entry name" value="Acetyltransf_3"/>
    <property type="match status" value="1"/>
</dbReference>
<feature type="domain" description="N-acetyltransferase" evidence="1">
    <location>
        <begin position="11"/>
        <end position="160"/>
    </location>
</feature>
<organism evidence="2 3">
    <name type="scientific">Kribbella italica</name>
    <dbReference type="NCBI Taxonomy" id="1540520"/>
    <lineage>
        <taxon>Bacteria</taxon>
        <taxon>Bacillati</taxon>
        <taxon>Actinomycetota</taxon>
        <taxon>Actinomycetes</taxon>
        <taxon>Propionibacteriales</taxon>
        <taxon>Kribbellaceae</taxon>
        <taxon>Kribbella</taxon>
    </lineage>
</organism>
<dbReference type="SUPFAM" id="SSF55729">
    <property type="entry name" value="Acyl-CoA N-acyltransferases (Nat)"/>
    <property type="match status" value="1"/>
</dbReference>
<dbReference type="InterPro" id="IPR000182">
    <property type="entry name" value="GNAT_dom"/>
</dbReference>
<gene>
    <name evidence="2" type="ORF">HDA39_000070</name>
</gene>
<dbReference type="InterPro" id="IPR016181">
    <property type="entry name" value="Acyl_CoA_acyltransferase"/>
</dbReference>
<name>A0A7W9J0D9_9ACTN</name>
<reference evidence="2 3" key="1">
    <citation type="submission" date="2020-08" db="EMBL/GenBank/DDBJ databases">
        <title>Sequencing the genomes of 1000 actinobacteria strains.</title>
        <authorList>
            <person name="Klenk H.-P."/>
        </authorList>
    </citation>
    <scope>NUCLEOTIDE SEQUENCE [LARGE SCALE GENOMIC DNA]</scope>
    <source>
        <strain evidence="2 3">DSM 28967</strain>
    </source>
</reference>
<accession>A0A7W9J0D9</accession>
<dbReference type="InterPro" id="IPR051531">
    <property type="entry name" value="N-acetyltransferase"/>
</dbReference>
<sequence>MIATKFSTERLELLPLAVEYAEEMAAVLAAPELYGFTGGEPPSVEQLTQRYQKQTAGPGRPGEYWLNWVISLDGVLVGYVQATVIGAEAEIAWVVGADWQGRGIAREAAIGLTEWLRKQGTERLVAQVHPEHVASAKVAAAAGLEATGELDDDGEERWQG</sequence>
<comment type="caution">
    <text evidence="2">The sequence shown here is derived from an EMBL/GenBank/DDBJ whole genome shotgun (WGS) entry which is preliminary data.</text>
</comment>
<dbReference type="AlphaFoldDB" id="A0A7W9J0D9"/>
<evidence type="ECO:0000259" key="1">
    <source>
        <dbReference type="PROSITE" id="PS51186"/>
    </source>
</evidence>
<evidence type="ECO:0000313" key="3">
    <source>
        <dbReference type="Proteomes" id="UP000549971"/>
    </source>
</evidence>
<dbReference type="GO" id="GO:0016747">
    <property type="term" value="F:acyltransferase activity, transferring groups other than amino-acyl groups"/>
    <property type="evidence" value="ECO:0007669"/>
    <property type="project" value="InterPro"/>
</dbReference>
<protein>
    <submittedName>
        <fullName evidence="2">RimJ/RimL family protein N-acetyltransferase</fullName>
    </submittedName>
</protein>
<dbReference type="PANTHER" id="PTHR43792:SF1">
    <property type="entry name" value="N-ACETYLTRANSFERASE DOMAIN-CONTAINING PROTEIN"/>
    <property type="match status" value="1"/>
</dbReference>
<keyword evidence="3" id="KW-1185">Reference proteome</keyword>
<dbReference type="Gene3D" id="3.40.630.30">
    <property type="match status" value="1"/>
</dbReference>
<keyword evidence="2" id="KW-0808">Transferase</keyword>